<dbReference type="AlphaFoldDB" id="A0A431VC87"/>
<dbReference type="EMBL" id="RXMA01000026">
    <property type="protein sequence ID" value="RTR16266.1"/>
    <property type="molecule type" value="Genomic_DNA"/>
</dbReference>
<gene>
    <name evidence="3" type="ORF">EJ903_21000</name>
</gene>
<evidence type="ECO:0000256" key="1">
    <source>
        <dbReference type="SAM" id="MobiDB-lite"/>
    </source>
</evidence>
<comment type="caution">
    <text evidence="3">The sequence shown here is derived from an EMBL/GenBank/DDBJ whole genome shotgun (WGS) entry which is preliminary data.</text>
</comment>
<organism evidence="3 4">
    <name type="scientific">Azospirillum griseum</name>
    <dbReference type="NCBI Taxonomy" id="2496639"/>
    <lineage>
        <taxon>Bacteria</taxon>
        <taxon>Pseudomonadati</taxon>
        <taxon>Pseudomonadota</taxon>
        <taxon>Alphaproteobacteria</taxon>
        <taxon>Rhodospirillales</taxon>
        <taxon>Azospirillaceae</taxon>
        <taxon>Azospirillum</taxon>
    </lineage>
</organism>
<feature type="region of interest" description="Disordered" evidence="1">
    <location>
        <begin position="21"/>
        <end position="67"/>
    </location>
</feature>
<dbReference type="InterPro" id="IPR025295">
    <property type="entry name" value="eCIS_core_dom"/>
</dbReference>
<feature type="region of interest" description="Disordered" evidence="1">
    <location>
        <begin position="183"/>
        <end position="208"/>
    </location>
</feature>
<protein>
    <submittedName>
        <fullName evidence="3">DUF4157 domain-containing protein</fullName>
    </submittedName>
</protein>
<keyword evidence="4" id="KW-1185">Reference proteome</keyword>
<proteinExistence type="predicted"/>
<name>A0A431VC87_9PROT</name>
<accession>A0A431VC87</accession>
<reference evidence="3 4" key="1">
    <citation type="submission" date="2018-12" db="EMBL/GenBank/DDBJ databases">
        <authorList>
            <person name="Yang Y."/>
        </authorList>
    </citation>
    <scope>NUCLEOTIDE SEQUENCE [LARGE SCALE GENOMIC DNA]</scope>
    <source>
        <strain evidence="3 4">L-25-5w-1</strain>
    </source>
</reference>
<evidence type="ECO:0000313" key="4">
    <source>
        <dbReference type="Proteomes" id="UP000277007"/>
    </source>
</evidence>
<dbReference type="Proteomes" id="UP000277007">
    <property type="component" value="Unassembled WGS sequence"/>
</dbReference>
<evidence type="ECO:0000313" key="3">
    <source>
        <dbReference type="EMBL" id="RTR16266.1"/>
    </source>
</evidence>
<sequence length="357" mass="37440">MGSFGWGHAMSGRVIQGRFLSSGPRLAGGARQTSPRPGTAQPMAQGNARPLPDGILRGGAGGRPLPESVRRKMESFFQTDFSDVRVHVGAEAPSIGALAFTLGSNLYFAPGQYNPDSPQGQQLLGHELTHVVQQRSGRVRNPFGSGIAVVQDHALEAEADRLGQRAASHVAAPSVQAKMVSNRTAAPAQPHHAHPHHVDPAGQAKPAGPAGSGYRLIVGAYLHTDAGMPDAMAGHGFVAVERPGGKREAWGFSPAGFSGMDPKRDLGRLTAGVPGRVHRDEAAFSKPGVRTRSIPISAEQADKAMAKIAEYRGVNVQFSLARRQCTAFAGDVVKAAGVADALGAAPSRGPRDFYRKV</sequence>
<feature type="domain" description="eCIS core" evidence="2">
    <location>
        <begin position="64"/>
        <end position="137"/>
    </location>
</feature>
<dbReference type="Pfam" id="PF13699">
    <property type="entry name" value="eCIS_core"/>
    <property type="match status" value="1"/>
</dbReference>
<evidence type="ECO:0000259" key="2">
    <source>
        <dbReference type="Pfam" id="PF13699"/>
    </source>
</evidence>